<dbReference type="RefSeq" id="WP_076457267.1">
    <property type="nucleotide sequence ID" value="NZ_FTOB01000016.1"/>
</dbReference>
<dbReference type="EMBL" id="FTOB01000016">
    <property type="protein sequence ID" value="SIT15658.1"/>
    <property type="molecule type" value="Genomic_DNA"/>
</dbReference>
<organism evidence="2 3">
    <name type="scientific">Zobellia uliginosa</name>
    <dbReference type="NCBI Taxonomy" id="143224"/>
    <lineage>
        <taxon>Bacteria</taxon>
        <taxon>Pseudomonadati</taxon>
        <taxon>Bacteroidota</taxon>
        <taxon>Flavobacteriia</taxon>
        <taxon>Flavobacteriales</taxon>
        <taxon>Flavobacteriaceae</taxon>
        <taxon>Zobellia</taxon>
    </lineage>
</organism>
<keyword evidence="1" id="KW-0732">Signal</keyword>
<evidence type="ECO:0000256" key="1">
    <source>
        <dbReference type="SAM" id="SignalP"/>
    </source>
</evidence>
<dbReference type="Proteomes" id="UP000185728">
    <property type="component" value="Unassembled WGS sequence"/>
</dbReference>
<keyword evidence="3" id="KW-1185">Reference proteome</keyword>
<protein>
    <recommendedName>
        <fullName evidence="4">Nitric oxide-responding transcriptional regulator Dnr (Crp/Fnr family)</fullName>
    </recommendedName>
</protein>
<gene>
    <name evidence="2" type="ORF">SAMN05421766_1167</name>
</gene>
<evidence type="ECO:0000313" key="2">
    <source>
        <dbReference type="EMBL" id="SIT15658.1"/>
    </source>
</evidence>
<evidence type="ECO:0008006" key="4">
    <source>
        <dbReference type="Google" id="ProtNLM"/>
    </source>
</evidence>
<feature type="chain" id="PRO_5045227479" description="Nitric oxide-responding transcriptional regulator Dnr (Crp/Fnr family)" evidence="1">
    <location>
        <begin position="23"/>
        <end position="202"/>
    </location>
</feature>
<reference evidence="2 3" key="1">
    <citation type="submission" date="2017-01" db="EMBL/GenBank/DDBJ databases">
        <authorList>
            <person name="Varghese N."/>
            <person name="Submissions S."/>
        </authorList>
    </citation>
    <scope>NUCLEOTIDE SEQUENCE [LARGE SCALE GENOMIC DNA]</scope>
    <source>
        <strain evidence="2 3">DSM 2061</strain>
    </source>
</reference>
<evidence type="ECO:0000313" key="3">
    <source>
        <dbReference type="Proteomes" id="UP000185728"/>
    </source>
</evidence>
<name>A0ABY1L278_9FLAO</name>
<accession>A0ABY1L278</accession>
<proteinExistence type="predicted"/>
<feature type="signal peptide" evidence="1">
    <location>
        <begin position="1"/>
        <end position="22"/>
    </location>
</feature>
<sequence length="202" mass="22892">MKFSKNLIFACIITLTTYNSFAQLKIIGHTHVTNTDTKAMTELGKLIVAISARNETNENINNVLRALIEKEKQLLKSKYDVSPHDSKSGFIAKSAGTLQLSMAEQALLSKFSNERYMTENKKTLMKNMALSKSLLPFLQVLDSKNITAANRQEIYRLRSEIIRQYSNNDKQTFGLMALPAIRLAAEGDEELLKWISELEIFL</sequence>
<comment type="caution">
    <text evidence="2">The sequence shown here is derived from an EMBL/GenBank/DDBJ whole genome shotgun (WGS) entry which is preliminary data.</text>
</comment>